<dbReference type="GO" id="GO:0003824">
    <property type="term" value="F:catalytic activity"/>
    <property type="evidence" value="ECO:0007669"/>
    <property type="project" value="InterPro"/>
</dbReference>
<dbReference type="Pfam" id="PF03476">
    <property type="entry name" value="MOSC_N"/>
    <property type="match status" value="1"/>
</dbReference>
<dbReference type="PROSITE" id="PS51340">
    <property type="entry name" value="MOSC"/>
    <property type="match status" value="1"/>
</dbReference>
<keyword evidence="1" id="KW-0812">Transmembrane</keyword>
<protein>
    <submittedName>
        <fullName evidence="3">Mitochondrial amidoxime-reducing component 1</fullName>
    </submittedName>
</protein>
<dbReference type="PANTHER" id="PTHR14237:SF19">
    <property type="entry name" value="MITOCHONDRIAL AMIDOXIME REDUCING COMPONENT 1"/>
    <property type="match status" value="1"/>
</dbReference>
<evidence type="ECO:0000256" key="1">
    <source>
        <dbReference type="SAM" id="Phobius"/>
    </source>
</evidence>
<evidence type="ECO:0000259" key="2">
    <source>
        <dbReference type="PROSITE" id="PS51340"/>
    </source>
</evidence>
<dbReference type="InterPro" id="IPR005302">
    <property type="entry name" value="MoCF_Sase_C"/>
</dbReference>
<dbReference type="PANTHER" id="PTHR14237">
    <property type="entry name" value="MOLYBDOPTERIN COFACTOR SULFURASE MOSC"/>
    <property type="match status" value="1"/>
</dbReference>
<gene>
    <name evidence="3" type="ORF">PoB_007378500</name>
</gene>
<sequence length="327" mass="36720">MFPKWLGFSDRGPEVLTAVVLTSATKLAGLYLVAHRHRAKFQKIGTVASLYIYPVKSCGVLETIDAKVTNVGLEKDGLSDRQWMILDSRDETITMKEEARLSLIRCSSDAGNLLLHAPDMPVLTLSTRPDLSGAKLRPLKFLKKTIPVAECGVEAERWISDFLGRPARIVFSCPELGTRDCYTTKRKWDNHAKAGDVTIFSYLTSYLITTTSSLQHINSQLDTSVSMVNFRPNVVIDNSEPFDEDNWRELLIGDQTLFHVVEPCLRCVITTIEPDLAKRRQDKQPLKLLRSFRCRPPYGSSPLFGVYLANDYPGPVKVGDPVYVLKD</sequence>
<keyword evidence="4" id="KW-1185">Reference proteome</keyword>
<dbReference type="EMBL" id="BLXT01008287">
    <property type="protein sequence ID" value="GFO47280.1"/>
    <property type="molecule type" value="Genomic_DNA"/>
</dbReference>
<keyword evidence="1" id="KW-0472">Membrane</keyword>
<dbReference type="Proteomes" id="UP000735302">
    <property type="component" value="Unassembled WGS sequence"/>
</dbReference>
<evidence type="ECO:0000313" key="4">
    <source>
        <dbReference type="Proteomes" id="UP000735302"/>
    </source>
</evidence>
<feature type="domain" description="MOSC" evidence="2">
    <location>
        <begin position="165"/>
        <end position="325"/>
    </location>
</feature>
<dbReference type="AlphaFoldDB" id="A0AAV4DTB0"/>
<proteinExistence type="predicted"/>
<reference evidence="3 4" key="1">
    <citation type="journal article" date="2021" name="Elife">
        <title>Chloroplast acquisition without the gene transfer in kleptoplastic sea slugs, Plakobranchus ocellatus.</title>
        <authorList>
            <person name="Maeda T."/>
            <person name="Takahashi S."/>
            <person name="Yoshida T."/>
            <person name="Shimamura S."/>
            <person name="Takaki Y."/>
            <person name="Nagai Y."/>
            <person name="Toyoda A."/>
            <person name="Suzuki Y."/>
            <person name="Arimoto A."/>
            <person name="Ishii H."/>
            <person name="Satoh N."/>
            <person name="Nishiyama T."/>
            <person name="Hasebe M."/>
            <person name="Maruyama T."/>
            <person name="Minagawa J."/>
            <person name="Obokata J."/>
            <person name="Shigenobu S."/>
        </authorList>
    </citation>
    <scope>NUCLEOTIDE SEQUENCE [LARGE SCALE GENOMIC DNA]</scope>
</reference>
<accession>A0AAV4DTB0</accession>
<dbReference type="GO" id="GO:0030151">
    <property type="term" value="F:molybdenum ion binding"/>
    <property type="evidence" value="ECO:0007669"/>
    <property type="project" value="InterPro"/>
</dbReference>
<name>A0AAV4DTB0_9GAST</name>
<organism evidence="3 4">
    <name type="scientific">Plakobranchus ocellatus</name>
    <dbReference type="NCBI Taxonomy" id="259542"/>
    <lineage>
        <taxon>Eukaryota</taxon>
        <taxon>Metazoa</taxon>
        <taxon>Spiralia</taxon>
        <taxon>Lophotrochozoa</taxon>
        <taxon>Mollusca</taxon>
        <taxon>Gastropoda</taxon>
        <taxon>Heterobranchia</taxon>
        <taxon>Euthyneura</taxon>
        <taxon>Panpulmonata</taxon>
        <taxon>Sacoglossa</taxon>
        <taxon>Placobranchoidea</taxon>
        <taxon>Plakobranchidae</taxon>
        <taxon>Plakobranchus</taxon>
    </lineage>
</organism>
<comment type="caution">
    <text evidence="3">The sequence shown here is derived from an EMBL/GenBank/DDBJ whole genome shotgun (WGS) entry which is preliminary data.</text>
</comment>
<keyword evidence="1" id="KW-1133">Transmembrane helix</keyword>
<dbReference type="SUPFAM" id="SSF50800">
    <property type="entry name" value="PK beta-barrel domain-like"/>
    <property type="match status" value="1"/>
</dbReference>
<dbReference type="Pfam" id="PF03473">
    <property type="entry name" value="MOSC"/>
    <property type="match status" value="1"/>
</dbReference>
<feature type="transmembrane region" description="Helical" evidence="1">
    <location>
        <begin position="15"/>
        <end position="34"/>
    </location>
</feature>
<evidence type="ECO:0000313" key="3">
    <source>
        <dbReference type="EMBL" id="GFO47280.1"/>
    </source>
</evidence>
<dbReference type="GO" id="GO:0030170">
    <property type="term" value="F:pyridoxal phosphate binding"/>
    <property type="evidence" value="ECO:0007669"/>
    <property type="project" value="InterPro"/>
</dbReference>
<dbReference type="InterPro" id="IPR005303">
    <property type="entry name" value="MOCOS_middle"/>
</dbReference>
<dbReference type="SUPFAM" id="SSF141673">
    <property type="entry name" value="MOSC N-terminal domain-like"/>
    <property type="match status" value="1"/>
</dbReference>
<dbReference type="InterPro" id="IPR011037">
    <property type="entry name" value="Pyrv_Knase-like_insert_dom_sf"/>
</dbReference>